<evidence type="ECO:0000256" key="1">
    <source>
        <dbReference type="ARBA" id="ARBA00001971"/>
    </source>
</evidence>
<dbReference type="CDD" id="cd11041">
    <property type="entry name" value="CYP503A1-like"/>
    <property type="match status" value="1"/>
</dbReference>
<keyword evidence="5 9" id="KW-0479">Metal-binding</keyword>
<gene>
    <name evidence="12" type="ORF">UV8b_06094</name>
    <name evidence="11" type="ORF">UVI_02064320</name>
</gene>
<accession>A0A063BIE2</accession>
<dbReference type="AlphaFoldDB" id="A0A063BIE2"/>
<dbReference type="InterPro" id="IPR017972">
    <property type="entry name" value="Cyt_P450_CS"/>
</dbReference>
<dbReference type="PANTHER" id="PTHR46206:SF2">
    <property type="entry name" value="CYTOCHROME P450 MONOOXYGENASE AUSG-RELATED"/>
    <property type="match status" value="1"/>
</dbReference>
<keyword evidence="6 10" id="KW-0560">Oxidoreductase</keyword>
<dbReference type="PRINTS" id="PR00465">
    <property type="entry name" value="EP450IV"/>
</dbReference>
<keyword evidence="7 9" id="KW-0408">Iron</keyword>
<dbReference type="InterPro" id="IPR001128">
    <property type="entry name" value="Cyt_P450"/>
</dbReference>
<dbReference type="InterPro" id="IPR002403">
    <property type="entry name" value="Cyt_P450_E_grp-IV"/>
</dbReference>
<evidence type="ECO:0000313" key="13">
    <source>
        <dbReference type="Proteomes" id="UP000027002"/>
    </source>
</evidence>
<dbReference type="SMR" id="A0A063BIE2"/>
<comment type="pathway">
    <text evidence="2">Secondary metabolite biosynthesis.</text>
</comment>
<evidence type="ECO:0000256" key="10">
    <source>
        <dbReference type="RuleBase" id="RU000461"/>
    </source>
</evidence>
<evidence type="ECO:0000256" key="2">
    <source>
        <dbReference type="ARBA" id="ARBA00005179"/>
    </source>
</evidence>
<dbReference type="GO" id="GO:0004497">
    <property type="term" value="F:monooxygenase activity"/>
    <property type="evidence" value="ECO:0007669"/>
    <property type="project" value="UniProtKB-KW"/>
</dbReference>
<evidence type="ECO:0000256" key="8">
    <source>
        <dbReference type="ARBA" id="ARBA00023033"/>
    </source>
</evidence>
<dbReference type="GO" id="GO:0005506">
    <property type="term" value="F:iron ion binding"/>
    <property type="evidence" value="ECO:0007669"/>
    <property type="project" value="InterPro"/>
</dbReference>
<dbReference type="GeneID" id="66066871"/>
<evidence type="ECO:0000256" key="4">
    <source>
        <dbReference type="ARBA" id="ARBA00022617"/>
    </source>
</evidence>
<comment type="cofactor">
    <cofactor evidence="1 9">
        <name>heme</name>
        <dbReference type="ChEBI" id="CHEBI:30413"/>
    </cofactor>
</comment>
<evidence type="ECO:0000256" key="7">
    <source>
        <dbReference type="ARBA" id="ARBA00023004"/>
    </source>
</evidence>
<dbReference type="STRING" id="1159556.A0A063BIE2"/>
<evidence type="ECO:0000256" key="5">
    <source>
        <dbReference type="ARBA" id="ARBA00022723"/>
    </source>
</evidence>
<protein>
    <submittedName>
        <fullName evidence="11">Uncharacterized protein</fullName>
    </submittedName>
</protein>
<name>A0A063BIE2_USTVR</name>
<dbReference type="GO" id="GO:0020037">
    <property type="term" value="F:heme binding"/>
    <property type="evidence" value="ECO:0007669"/>
    <property type="project" value="InterPro"/>
</dbReference>
<dbReference type="PROSITE" id="PS00086">
    <property type="entry name" value="CYTOCHROME_P450"/>
    <property type="match status" value="1"/>
</dbReference>
<dbReference type="InterPro" id="IPR036396">
    <property type="entry name" value="Cyt_P450_sf"/>
</dbReference>
<feature type="binding site" description="axial binding residue" evidence="9">
    <location>
        <position position="472"/>
    </location>
    <ligand>
        <name>heme</name>
        <dbReference type="ChEBI" id="CHEBI:30413"/>
    </ligand>
    <ligandPart>
        <name>Fe</name>
        <dbReference type="ChEBI" id="CHEBI:18248"/>
    </ligandPart>
</feature>
<dbReference type="OrthoDB" id="4945151at2759"/>
<evidence type="ECO:0000256" key="3">
    <source>
        <dbReference type="ARBA" id="ARBA00010617"/>
    </source>
</evidence>
<dbReference type="Proteomes" id="UP000027002">
    <property type="component" value="Chromosome 5"/>
</dbReference>
<evidence type="ECO:0000313" key="12">
    <source>
        <dbReference type="EMBL" id="QUC21853.1"/>
    </source>
</evidence>
<dbReference type="PANTHER" id="PTHR46206">
    <property type="entry name" value="CYTOCHROME P450"/>
    <property type="match status" value="1"/>
</dbReference>
<reference evidence="12" key="3">
    <citation type="submission" date="2020-03" db="EMBL/GenBank/DDBJ databases">
        <title>A mixture of massive structural variations and highly conserved coding sequences in Ustilaginoidea virens genome.</title>
        <authorList>
            <person name="Zhang K."/>
            <person name="Zhao Z."/>
            <person name="Zhang Z."/>
            <person name="Li Y."/>
            <person name="Hsiang T."/>
            <person name="Sun W."/>
        </authorList>
    </citation>
    <scope>NUCLEOTIDE SEQUENCE</scope>
    <source>
        <strain evidence="12">UV-8b</strain>
    </source>
</reference>
<keyword evidence="13" id="KW-1185">Reference proteome</keyword>
<keyword evidence="4 9" id="KW-0349">Heme</keyword>
<organism evidence="11 14">
    <name type="scientific">Ustilaginoidea virens</name>
    <name type="common">Rice false smut fungus</name>
    <name type="synonym">Villosiclava virens</name>
    <dbReference type="NCBI Taxonomy" id="1159556"/>
    <lineage>
        <taxon>Eukaryota</taxon>
        <taxon>Fungi</taxon>
        <taxon>Dikarya</taxon>
        <taxon>Ascomycota</taxon>
        <taxon>Pezizomycotina</taxon>
        <taxon>Sordariomycetes</taxon>
        <taxon>Hypocreomycetidae</taxon>
        <taxon>Hypocreales</taxon>
        <taxon>Clavicipitaceae</taxon>
        <taxon>Ustilaginoidea</taxon>
    </lineage>
</organism>
<proteinExistence type="inferred from homology"/>
<evidence type="ECO:0000313" key="14">
    <source>
        <dbReference type="Proteomes" id="UP000054053"/>
    </source>
</evidence>
<evidence type="ECO:0000256" key="9">
    <source>
        <dbReference type="PIRSR" id="PIRSR602403-1"/>
    </source>
</evidence>
<evidence type="ECO:0000313" key="11">
    <source>
        <dbReference type="EMBL" id="GAO19703.1"/>
    </source>
</evidence>
<dbReference type="Proteomes" id="UP000054053">
    <property type="component" value="Unassembled WGS sequence"/>
</dbReference>
<sequence>MATLVHVGHFGRPLCSGQALPLLLAGILAAALAIKAAAWCARKRHLAEIPLANPPSWLFFSRPAERVALVRSAAEALLRARDDFPHGPFRFLSDWGELLILPPEFAEEIRNEPKLSFGLAAMRDNHANIPGFETVRIVGRDDQLLQAVARKHLTKHLAKAIEPLCAEASLALAVNLGESPDWQTVRLQPAVLDIIARLSSRVYLGEQLCRSQDWLAVTKTYATAFYAASSKLRMFPRALRPLVHWWMPECRRLRAQRRAAEAIIRPLVRRRQQAKQAAAAAGHPAPVFHDALEWAEQEAATAAAAAAAGRSRSCDPVVFQLALSLLAIHTTYDLLQQAMTDLASNPQYIGPLRDEVARVVGQDGWSKASLYKMKLLDSALKETQRLKPGSIVTMRRVATDDVALSSGLVLKKGTRVNVDNRRMTDAAVYADPRVYNPWRFYQMRLQPGKEHVAQLVSTSPDHLGFGHGLHSCPGRFFAANEVKVALGHMLLKYDWKLAPATDKTPDCRGMLAKASPTTDVMIRRRHDEADTGAAARE</sequence>
<dbReference type="HOGENOM" id="CLU_022195_0_3_1"/>
<dbReference type="GO" id="GO:0016705">
    <property type="term" value="F:oxidoreductase activity, acting on paired donors, with incorporation or reduction of molecular oxygen"/>
    <property type="evidence" value="ECO:0007669"/>
    <property type="project" value="InterPro"/>
</dbReference>
<keyword evidence="8 10" id="KW-0503">Monooxygenase</keyword>
<evidence type="ECO:0000256" key="6">
    <source>
        <dbReference type="ARBA" id="ARBA00023002"/>
    </source>
</evidence>
<dbReference type="EMBL" id="BBTG02000115">
    <property type="protein sequence ID" value="GAO19703.1"/>
    <property type="molecule type" value="Genomic_DNA"/>
</dbReference>
<dbReference type="KEGG" id="uvi:66066871"/>
<dbReference type="SUPFAM" id="SSF48264">
    <property type="entry name" value="Cytochrome P450"/>
    <property type="match status" value="1"/>
</dbReference>
<dbReference type="Pfam" id="PF00067">
    <property type="entry name" value="p450"/>
    <property type="match status" value="1"/>
</dbReference>
<dbReference type="EMBL" id="CP072757">
    <property type="protein sequence ID" value="QUC21853.1"/>
    <property type="molecule type" value="Genomic_DNA"/>
</dbReference>
<dbReference type="Gene3D" id="1.10.630.10">
    <property type="entry name" value="Cytochrome P450"/>
    <property type="match status" value="1"/>
</dbReference>
<dbReference type="RefSeq" id="XP_042999526.1">
    <property type="nucleotide sequence ID" value="XM_043143591.1"/>
</dbReference>
<reference evidence="14" key="2">
    <citation type="journal article" date="2016" name="Genome Announc.">
        <title>Genome sequence of Ustilaginoidea virens IPU010, a rice pathogenic fungus causing false smut.</title>
        <authorList>
            <person name="Kumagai T."/>
            <person name="Ishii T."/>
            <person name="Terai G."/>
            <person name="Umemura M."/>
            <person name="Machida M."/>
            <person name="Asai K."/>
        </authorList>
    </citation>
    <scope>NUCLEOTIDE SEQUENCE [LARGE SCALE GENOMIC DNA]</scope>
    <source>
        <strain evidence="14">IPU010</strain>
    </source>
</reference>
<comment type="similarity">
    <text evidence="3 10">Belongs to the cytochrome P450 family.</text>
</comment>
<reference evidence="11" key="1">
    <citation type="journal article" date="2016" name="Genome Announc.">
        <title>Genome Sequence of Ustilaginoidea virens IPU010, a Rice Pathogenic Fungus Causing False Smut.</title>
        <authorList>
            <person name="Kumagai T."/>
            <person name="Ishii T."/>
            <person name="Terai G."/>
            <person name="Umemura M."/>
            <person name="Machida M."/>
            <person name="Asai K."/>
        </authorList>
    </citation>
    <scope>NUCLEOTIDE SEQUENCE [LARGE SCALE GENOMIC DNA]</scope>
    <source>
        <strain evidence="11">IPU010</strain>
    </source>
</reference>